<dbReference type="GO" id="GO:0006487">
    <property type="term" value="P:protein N-linked glycosylation"/>
    <property type="evidence" value="ECO:0007669"/>
    <property type="project" value="TreeGrafter"/>
</dbReference>
<sequence>MQPNTLSTIHYCVIIPTYNNEKTLKRVLDKTLEFTSKIIVVNDGSTDSTTEILRNYPNISVIHQPQNRGKGMALRIGFKEALKQGFDYAITIDSDGQHFPEDIPLFLDEIEKNGEALLIGDRNMSQEGIPEKSSFGNRISTFWYWFETGIRLKDTQSGFRLYPIKRMQNFKYFTRKFEFEIEVIVKAAWAGIPVKNVPIQVLYDESERVSHFRPFKDFTRISLLNTWLVFIALLYIKPRDYFRTFKEKGFKRFFLEDLLHSEDSKEKKALSVALGVFIGLSPFWGFQTLIVLFLAFALRLNKLIAFAFSNVSIPPLIPFIIYASLKIGSFLLGKPALPPFQWDAFDSYKEFVSQHLSEYVVGSFSLAIISAVLFGLMSYLLLGIRTRKSMKMNSQS</sequence>
<dbReference type="PANTHER" id="PTHR10859:SF91">
    <property type="entry name" value="DOLICHYL-PHOSPHATE BETA-GLUCOSYLTRANSFERASE"/>
    <property type="match status" value="1"/>
</dbReference>
<dbReference type="Proteomes" id="UP000552241">
    <property type="component" value="Unassembled WGS sequence"/>
</dbReference>
<name>A0A838ZLZ6_9FLAO</name>
<evidence type="ECO:0000259" key="2">
    <source>
        <dbReference type="Pfam" id="PF00535"/>
    </source>
</evidence>
<feature type="domain" description="Glycosyltransferase 2-like" evidence="2">
    <location>
        <begin position="12"/>
        <end position="154"/>
    </location>
</feature>
<evidence type="ECO:0000259" key="3">
    <source>
        <dbReference type="Pfam" id="PF09835"/>
    </source>
</evidence>
<organism evidence="4 5">
    <name type="scientific">Moheibacter lacus</name>
    <dbReference type="NCBI Taxonomy" id="2745851"/>
    <lineage>
        <taxon>Bacteria</taxon>
        <taxon>Pseudomonadati</taxon>
        <taxon>Bacteroidota</taxon>
        <taxon>Flavobacteriia</taxon>
        <taxon>Flavobacteriales</taxon>
        <taxon>Weeksellaceae</taxon>
        <taxon>Moheibacter</taxon>
    </lineage>
</organism>
<dbReference type="PANTHER" id="PTHR10859">
    <property type="entry name" value="GLYCOSYL TRANSFERASE"/>
    <property type="match status" value="1"/>
</dbReference>
<dbReference type="InterPro" id="IPR018639">
    <property type="entry name" value="DUF2062"/>
</dbReference>
<proteinExistence type="predicted"/>
<reference evidence="4 5" key="1">
    <citation type="submission" date="2020-07" db="EMBL/GenBank/DDBJ databases">
        <title>Moheibacter lacus sp. nov., a member of the family Flavobacteriaceae isolated from freshwater lake sediment.</title>
        <authorList>
            <person name="Liu Y."/>
        </authorList>
    </citation>
    <scope>NUCLEOTIDE SEQUENCE [LARGE SCALE GENOMIC DNA]</scope>
    <source>
        <strain evidence="4 5">BDHS18</strain>
    </source>
</reference>
<feature type="transmembrane region" description="Helical" evidence="1">
    <location>
        <begin position="359"/>
        <end position="382"/>
    </location>
</feature>
<evidence type="ECO:0000313" key="4">
    <source>
        <dbReference type="EMBL" id="MBA5628790.1"/>
    </source>
</evidence>
<comment type="caution">
    <text evidence="4">The sequence shown here is derived from an EMBL/GenBank/DDBJ whole genome shotgun (WGS) entry which is preliminary data.</text>
</comment>
<dbReference type="Pfam" id="PF00535">
    <property type="entry name" value="Glycos_transf_2"/>
    <property type="match status" value="1"/>
</dbReference>
<keyword evidence="1" id="KW-0812">Transmembrane</keyword>
<dbReference type="AlphaFoldDB" id="A0A838ZLZ6"/>
<dbReference type="CDD" id="cd04179">
    <property type="entry name" value="DPM_DPG-synthase_like"/>
    <property type="match status" value="1"/>
</dbReference>
<accession>A0A838ZLZ6</accession>
<keyword evidence="1" id="KW-0472">Membrane</keyword>
<evidence type="ECO:0000256" key="1">
    <source>
        <dbReference type="SAM" id="Phobius"/>
    </source>
</evidence>
<dbReference type="EMBL" id="JACDZE010000001">
    <property type="protein sequence ID" value="MBA5628790.1"/>
    <property type="molecule type" value="Genomic_DNA"/>
</dbReference>
<dbReference type="Pfam" id="PF09835">
    <property type="entry name" value="DUF2062"/>
    <property type="match status" value="1"/>
</dbReference>
<dbReference type="RefSeq" id="WP_182042375.1">
    <property type="nucleotide sequence ID" value="NZ_JACDZE010000001.1"/>
</dbReference>
<dbReference type="Gene3D" id="3.90.550.10">
    <property type="entry name" value="Spore Coat Polysaccharide Biosynthesis Protein SpsA, Chain A"/>
    <property type="match status" value="1"/>
</dbReference>
<feature type="domain" description="DUF2062" evidence="3">
    <location>
        <begin position="253"/>
        <end position="389"/>
    </location>
</feature>
<keyword evidence="1" id="KW-1133">Transmembrane helix</keyword>
<dbReference type="SUPFAM" id="SSF53448">
    <property type="entry name" value="Nucleotide-diphospho-sugar transferases"/>
    <property type="match status" value="1"/>
</dbReference>
<gene>
    <name evidence="4" type="ORF">HU137_03275</name>
</gene>
<evidence type="ECO:0000313" key="5">
    <source>
        <dbReference type="Proteomes" id="UP000552241"/>
    </source>
</evidence>
<feature type="transmembrane region" description="Helical" evidence="1">
    <location>
        <begin position="269"/>
        <end position="296"/>
    </location>
</feature>
<protein>
    <submittedName>
        <fullName evidence="4">DUF2062 domain-containing protein</fullName>
    </submittedName>
</protein>
<keyword evidence="5" id="KW-1185">Reference proteome</keyword>
<feature type="transmembrane region" description="Helical" evidence="1">
    <location>
        <begin position="218"/>
        <end position="236"/>
    </location>
</feature>
<dbReference type="InterPro" id="IPR029044">
    <property type="entry name" value="Nucleotide-diphossugar_trans"/>
</dbReference>
<feature type="transmembrane region" description="Helical" evidence="1">
    <location>
        <begin position="303"/>
        <end position="325"/>
    </location>
</feature>
<dbReference type="InterPro" id="IPR001173">
    <property type="entry name" value="Glyco_trans_2-like"/>
</dbReference>